<reference evidence="2" key="3">
    <citation type="submission" date="2015-02" db="UniProtKB">
        <authorList>
            <consortium name="EnsemblProtists"/>
        </authorList>
    </citation>
    <scope>IDENTIFICATION</scope>
    <source>
        <strain evidence="2">DAOM BR144</strain>
    </source>
</reference>
<dbReference type="EMBL" id="GL376558">
    <property type="status" value="NOT_ANNOTATED_CDS"/>
    <property type="molecule type" value="Genomic_DNA"/>
</dbReference>
<evidence type="ECO:0000259" key="1">
    <source>
        <dbReference type="PROSITE" id="PS50235"/>
    </source>
</evidence>
<dbReference type="AlphaFoldDB" id="K3WV17"/>
<dbReference type="InterPro" id="IPR050185">
    <property type="entry name" value="Ub_carboxyl-term_hydrolase"/>
</dbReference>
<protein>
    <recommendedName>
        <fullName evidence="1">USP domain-containing protein</fullName>
    </recommendedName>
</protein>
<dbReference type="EnsemblProtists" id="PYU1_T008814">
    <property type="protein sequence ID" value="PYU1_T008814"/>
    <property type="gene ID" value="PYU1_G008796"/>
</dbReference>
<feature type="domain" description="USP" evidence="1">
    <location>
        <begin position="1"/>
        <end position="288"/>
    </location>
</feature>
<dbReference type="Pfam" id="PF00443">
    <property type="entry name" value="UCH"/>
    <property type="match status" value="1"/>
</dbReference>
<dbReference type="PROSITE" id="PS50235">
    <property type="entry name" value="USP_3"/>
    <property type="match status" value="1"/>
</dbReference>
<keyword evidence="3" id="KW-1185">Reference proteome</keyword>
<dbReference type="VEuPathDB" id="FungiDB:PYU1_G008796"/>
<dbReference type="eggNOG" id="KOG1868">
    <property type="taxonomic scope" value="Eukaryota"/>
</dbReference>
<dbReference type="InParanoid" id="K3WV17"/>
<reference evidence="3" key="1">
    <citation type="journal article" date="2010" name="Genome Biol.">
        <title>Genome sequence of the necrotrophic plant pathogen Pythium ultimum reveals original pathogenicity mechanisms and effector repertoire.</title>
        <authorList>
            <person name="Levesque C.A."/>
            <person name="Brouwer H."/>
            <person name="Cano L."/>
            <person name="Hamilton J.P."/>
            <person name="Holt C."/>
            <person name="Huitema E."/>
            <person name="Raffaele S."/>
            <person name="Robideau G.P."/>
            <person name="Thines M."/>
            <person name="Win J."/>
            <person name="Zerillo M.M."/>
            <person name="Beakes G.W."/>
            <person name="Boore J.L."/>
            <person name="Busam D."/>
            <person name="Dumas B."/>
            <person name="Ferriera S."/>
            <person name="Fuerstenberg S.I."/>
            <person name="Gachon C.M."/>
            <person name="Gaulin E."/>
            <person name="Govers F."/>
            <person name="Grenville-Briggs L."/>
            <person name="Horner N."/>
            <person name="Hostetler J."/>
            <person name="Jiang R.H."/>
            <person name="Johnson J."/>
            <person name="Krajaejun T."/>
            <person name="Lin H."/>
            <person name="Meijer H.J."/>
            <person name="Moore B."/>
            <person name="Morris P."/>
            <person name="Phuntmart V."/>
            <person name="Puiu D."/>
            <person name="Shetty J."/>
            <person name="Stajich J.E."/>
            <person name="Tripathy S."/>
            <person name="Wawra S."/>
            <person name="van West P."/>
            <person name="Whitty B.R."/>
            <person name="Coutinho P.M."/>
            <person name="Henrissat B."/>
            <person name="Martin F."/>
            <person name="Thomas P.D."/>
            <person name="Tyler B.M."/>
            <person name="De Vries R.P."/>
            <person name="Kamoun S."/>
            <person name="Yandell M."/>
            <person name="Tisserat N."/>
            <person name="Buell C.R."/>
        </authorList>
    </citation>
    <scope>NUCLEOTIDE SEQUENCE</scope>
    <source>
        <strain evidence="3">DAOM:BR144</strain>
    </source>
</reference>
<dbReference type="GO" id="GO:0016579">
    <property type="term" value="P:protein deubiquitination"/>
    <property type="evidence" value="ECO:0007669"/>
    <property type="project" value="InterPro"/>
</dbReference>
<dbReference type="STRING" id="431595.K3WV17"/>
<dbReference type="Proteomes" id="UP000019132">
    <property type="component" value="Unassembled WGS sequence"/>
</dbReference>
<sequence>MPRREFLSFLLESLHELLLPVRKAAVPASPTRSEQHQSDYFRLGEDFYAAELKKCTPLNPRSYIDIVSNLGEFRWQQFLKTNDSVVTDLFVGQIVRGSQCCSCANLTCLHQELRVLSLNINASAASQSLLDCLETYRHAEHLVDENRVFCDGYCHIKTSRVTQVLFQRAPSILVIQLQRFKQSSWGSQLERIGKPVRFPAGESELLDITENMFVRDEAQRVLYKLVAVCSHMGNSIDSGHYVGYVNHEAANDGSHWLRMDDDVVTVLDEAQFRRETLSTAYILFYTRAG</sequence>
<dbReference type="HOGENOM" id="CLU_964663_0_0_1"/>
<dbReference type="PANTHER" id="PTHR21646:SF76">
    <property type="entry name" value="UBIQUITIN CARBOXYL-TERMINAL HYDROLASE 32"/>
    <property type="match status" value="1"/>
</dbReference>
<name>K3WV17_GLOUD</name>
<evidence type="ECO:0000313" key="2">
    <source>
        <dbReference type="EnsemblProtists" id="PYU1_T008814"/>
    </source>
</evidence>
<reference evidence="3" key="2">
    <citation type="submission" date="2010-04" db="EMBL/GenBank/DDBJ databases">
        <authorList>
            <person name="Buell R."/>
            <person name="Hamilton J."/>
            <person name="Hostetler J."/>
        </authorList>
    </citation>
    <scope>NUCLEOTIDE SEQUENCE [LARGE SCALE GENOMIC DNA]</scope>
    <source>
        <strain evidence="3">DAOM:BR144</strain>
    </source>
</reference>
<accession>K3WV17</accession>
<dbReference type="InterPro" id="IPR028889">
    <property type="entry name" value="USP"/>
</dbReference>
<proteinExistence type="predicted"/>
<dbReference type="Gene3D" id="3.90.70.10">
    <property type="entry name" value="Cysteine proteinases"/>
    <property type="match status" value="1"/>
</dbReference>
<dbReference type="CDD" id="cd02257">
    <property type="entry name" value="Peptidase_C19"/>
    <property type="match status" value="1"/>
</dbReference>
<evidence type="ECO:0000313" key="3">
    <source>
        <dbReference type="Proteomes" id="UP000019132"/>
    </source>
</evidence>
<dbReference type="InterPro" id="IPR001394">
    <property type="entry name" value="Peptidase_C19_UCH"/>
</dbReference>
<dbReference type="InterPro" id="IPR018200">
    <property type="entry name" value="USP_CS"/>
</dbReference>
<dbReference type="SUPFAM" id="SSF54001">
    <property type="entry name" value="Cysteine proteinases"/>
    <property type="match status" value="1"/>
</dbReference>
<dbReference type="PANTHER" id="PTHR21646">
    <property type="entry name" value="UBIQUITIN CARBOXYL-TERMINAL HYDROLASE"/>
    <property type="match status" value="1"/>
</dbReference>
<dbReference type="GO" id="GO:0004843">
    <property type="term" value="F:cysteine-type deubiquitinase activity"/>
    <property type="evidence" value="ECO:0007669"/>
    <property type="project" value="InterPro"/>
</dbReference>
<dbReference type="PROSITE" id="PS00973">
    <property type="entry name" value="USP_2"/>
    <property type="match status" value="1"/>
</dbReference>
<organism evidence="2 3">
    <name type="scientific">Globisporangium ultimum (strain ATCC 200006 / CBS 805.95 / DAOM BR144)</name>
    <name type="common">Pythium ultimum</name>
    <dbReference type="NCBI Taxonomy" id="431595"/>
    <lineage>
        <taxon>Eukaryota</taxon>
        <taxon>Sar</taxon>
        <taxon>Stramenopiles</taxon>
        <taxon>Oomycota</taxon>
        <taxon>Peronosporomycetes</taxon>
        <taxon>Pythiales</taxon>
        <taxon>Pythiaceae</taxon>
        <taxon>Globisporangium</taxon>
    </lineage>
</organism>
<dbReference type="InterPro" id="IPR038765">
    <property type="entry name" value="Papain-like_cys_pep_sf"/>
</dbReference>